<protein>
    <submittedName>
        <fullName evidence="3">Secreted protein</fullName>
    </submittedName>
</protein>
<dbReference type="WBParaSite" id="HPLM_0001410401-mRNA-1">
    <property type="protein sequence ID" value="HPLM_0001410401-mRNA-1"/>
    <property type="gene ID" value="HPLM_0001410401"/>
</dbReference>
<dbReference type="Proteomes" id="UP000268014">
    <property type="component" value="Unassembled WGS sequence"/>
</dbReference>
<reference evidence="3" key="1">
    <citation type="submission" date="2017-02" db="UniProtKB">
        <authorList>
            <consortium name="WormBaseParasite"/>
        </authorList>
    </citation>
    <scope>IDENTIFICATION</scope>
</reference>
<accession>A0A0N4WRI7</accession>
<evidence type="ECO:0000313" key="1">
    <source>
        <dbReference type="EMBL" id="VDO51821.1"/>
    </source>
</evidence>
<evidence type="ECO:0000313" key="2">
    <source>
        <dbReference type="Proteomes" id="UP000268014"/>
    </source>
</evidence>
<gene>
    <name evidence="1" type="ORF">HPLM_LOCUS14096</name>
</gene>
<proteinExistence type="predicted"/>
<dbReference type="EMBL" id="UZAF01018445">
    <property type="protein sequence ID" value="VDO51821.1"/>
    <property type="molecule type" value="Genomic_DNA"/>
</dbReference>
<reference evidence="1 2" key="2">
    <citation type="submission" date="2018-11" db="EMBL/GenBank/DDBJ databases">
        <authorList>
            <consortium name="Pathogen Informatics"/>
        </authorList>
    </citation>
    <scope>NUCLEOTIDE SEQUENCE [LARGE SCALE GENOMIC DNA]</scope>
    <source>
        <strain evidence="1 2">MHpl1</strain>
    </source>
</reference>
<evidence type="ECO:0000313" key="3">
    <source>
        <dbReference type="WBParaSite" id="HPLM_0001410401-mRNA-1"/>
    </source>
</evidence>
<sequence length="119" mass="13003">MVGFSSGSADWMSCFPSVAAGRSFSFSSAAGDWVFVLSSAFVDAITFPRACLQTNTCRRPPSLQCTEYRFEKLVSDELSSESFQSSNARKQSNRPVIMEKSCVAGFVVCQSLQCLAKSR</sequence>
<organism evidence="3">
    <name type="scientific">Haemonchus placei</name>
    <name type="common">Barber's pole worm</name>
    <dbReference type="NCBI Taxonomy" id="6290"/>
    <lineage>
        <taxon>Eukaryota</taxon>
        <taxon>Metazoa</taxon>
        <taxon>Ecdysozoa</taxon>
        <taxon>Nematoda</taxon>
        <taxon>Chromadorea</taxon>
        <taxon>Rhabditida</taxon>
        <taxon>Rhabditina</taxon>
        <taxon>Rhabditomorpha</taxon>
        <taxon>Strongyloidea</taxon>
        <taxon>Trichostrongylidae</taxon>
        <taxon>Haemonchus</taxon>
    </lineage>
</organism>
<name>A0A0N4WRI7_HAEPC</name>
<keyword evidence="2" id="KW-1185">Reference proteome</keyword>
<dbReference type="AlphaFoldDB" id="A0A0N4WRI7"/>